<dbReference type="KEGG" id="ddf:DEFDS_P120"/>
<dbReference type="HOGENOM" id="CLU_2355075_0_0_0"/>
<reference evidence="2 3" key="1">
    <citation type="journal article" date="2010" name="DNA Res.">
        <title>Bacterial lifestyle in a deep-sea hydrothermal vent chimney revealed by the genome sequence of the thermophilic bacterium Deferribacter desulfuricans SSM1.</title>
        <authorList>
            <person name="Takaki Y."/>
            <person name="Shimamura S."/>
            <person name="Nakagawa S."/>
            <person name="Fukuhara Y."/>
            <person name="Horikawa H."/>
            <person name="Ankai A."/>
            <person name="Harada T."/>
            <person name="Hosoyama A."/>
            <person name="Oguchi A."/>
            <person name="Fukui S."/>
            <person name="Fujita N."/>
            <person name="Takami H."/>
            <person name="Takai K."/>
        </authorList>
    </citation>
    <scope>NUCLEOTIDE SEQUENCE [LARGE SCALE GENOMIC DNA]</scope>
    <source>
        <strain evidence="3">DSM 14783 / JCM 11476 / NBRC 101012 / SSM1</strain>
        <plasmid evidence="3">Plasmid megaplasmid pDF308</plasmid>
    </source>
</reference>
<organism evidence="2 3">
    <name type="scientific">Deferribacter desulfuricans (strain DSM 14783 / JCM 11476 / NBRC 101012 / SSM1)</name>
    <dbReference type="NCBI Taxonomy" id="639282"/>
    <lineage>
        <taxon>Bacteria</taxon>
        <taxon>Pseudomonadati</taxon>
        <taxon>Deferribacterota</taxon>
        <taxon>Deferribacteres</taxon>
        <taxon>Deferribacterales</taxon>
        <taxon>Deferribacteraceae</taxon>
        <taxon>Deferribacter</taxon>
    </lineage>
</organism>
<geneLocation type="plasmid" evidence="2 3">
    <name>megaplasmid pDF308</name>
</geneLocation>
<dbReference type="AlphaFoldDB" id="D3PEV0"/>
<evidence type="ECO:0000256" key="1">
    <source>
        <dbReference type="SAM" id="Phobius"/>
    </source>
</evidence>
<gene>
    <name evidence="2" type="ordered locus">DEFDS_P120</name>
</gene>
<keyword evidence="3" id="KW-1185">Reference proteome</keyword>
<keyword evidence="1" id="KW-0472">Membrane</keyword>
<evidence type="ECO:0000313" key="2">
    <source>
        <dbReference type="EMBL" id="BAI81742.1"/>
    </source>
</evidence>
<dbReference type="Proteomes" id="UP000001520">
    <property type="component" value="Plasmid megaplasmid pDF308"/>
</dbReference>
<name>D3PEV0_DEFDS</name>
<proteinExistence type="predicted"/>
<feature type="transmembrane region" description="Helical" evidence="1">
    <location>
        <begin position="12"/>
        <end position="32"/>
    </location>
</feature>
<keyword evidence="1" id="KW-0812">Transmembrane</keyword>
<dbReference type="RefSeq" id="WP_013008969.1">
    <property type="nucleotide sequence ID" value="NC_013940.1"/>
</dbReference>
<sequence>MDKKITITNIIRLFFLVGLIGLFIYLIFYLIFYLIPYKIFAPLIPLAIENPVIYMLFYIALILFCMITNELIKLADREKKRQEEIQEKMNKEEINN</sequence>
<dbReference type="EMBL" id="AP011530">
    <property type="protein sequence ID" value="BAI81742.1"/>
    <property type="molecule type" value="Genomic_DNA"/>
</dbReference>
<accession>D3PEV0</accession>
<evidence type="ECO:0000313" key="3">
    <source>
        <dbReference type="Proteomes" id="UP000001520"/>
    </source>
</evidence>
<keyword evidence="1" id="KW-1133">Transmembrane helix</keyword>
<protein>
    <submittedName>
        <fullName evidence="2">Uncharacterized protein</fullName>
    </submittedName>
</protein>
<feature type="transmembrane region" description="Helical" evidence="1">
    <location>
        <begin position="52"/>
        <end position="72"/>
    </location>
</feature>
<keyword evidence="2" id="KW-0614">Plasmid</keyword>